<sequence length="591" mass="63415">MISPLLLSLLATAAIAAPQHPVAKCRCRPSDNCWPSTKEWSALNKTINGNLVAVRPVASVCHQAEYNADACKVVTDNWKDSVWRSSQPGAGQWENWEAWPDRNESCYIESAQDTVCGQGRISLYSAIAQSASDIQHAVRFASRNNLRLAIKNTGHDFLGRSTAPQSLQILTHNMKDIKIVDDFVPKGSSKSEGPAITIGAGVQLPELYQAVAKRNRTVIAGSSHTVGAAGGYIQGGGHSPFGHWKGLASDNALEFQVVTADGTLLTANSHQNKDLFWALRGGGGGTFGVVTSVTLRTFEEVPVVVYNFNITTVAGDPRFWDAFAEWHAALPSINDGGGSGYYFGLPNMPVSATFSVSTIISLMMFPEKTSIAEVDTLYQPLAAKLQQIGGVQIANASIPFPTMSSTIFTMLIGGTSDSTGGTSMLASRLYSKDLMLSPDGPGRLANAFKSIKWNPFSEFIGHVVAGGAVAANGATVDSAVNPAWRKAISHLLFSRTWTAGTTPADQAAIIKNMTDVEIPILRSVEGENQMGAYLNEANGYEPGFQAAFWGANYPRLYSIKQKWDPKGLFISRKGVGSEDWDDAGLCRTSPK</sequence>
<comment type="similarity">
    <text evidence="1">Belongs to the oxygen-dependent FAD-linked oxidoreductase family.</text>
</comment>
<comment type="caution">
    <text evidence="5">The sequence shown here is derived from an EMBL/GenBank/DDBJ whole genome shotgun (WGS) entry which is preliminary data.</text>
</comment>
<dbReference type="Proteomes" id="UP000186955">
    <property type="component" value="Unassembled WGS sequence"/>
</dbReference>
<dbReference type="PANTHER" id="PTHR13878:SF155">
    <property type="entry name" value="ALCOHOL OXIDASE, PUTATIVE (AFU_ORTHOLOGUE AFUA_4G00430)-RELATED"/>
    <property type="match status" value="1"/>
</dbReference>
<protein>
    <recommendedName>
        <fullName evidence="4">FAD-binding PCMH-type domain-containing protein</fullName>
    </recommendedName>
</protein>
<dbReference type="InterPro" id="IPR016169">
    <property type="entry name" value="FAD-bd_PCMH_sub2"/>
</dbReference>
<dbReference type="Pfam" id="PF08031">
    <property type="entry name" value="BBE"/>
    <property type="match status" value="1"/>
</dbReference>
<dbReference type="AlphaFoldDB" id="A0A1Q5TEP1"/>
<dbReference type="InterPro" id="IPR016166">
    <property type="entry name" value="FAD-bd_PCMH"/>
</dbReference>
<dbReference type="SUPFAM" id="SSF56176">
    <property type="entry name" value="FAD-binding/transporter-associated domain-like"/>
    <property type="match status" value="1"/>
</dbReference>
<accession>A0A1Q5TEP1</accession>
<evidence type="ECO:0000313" key="6">
    <source>
        <dbReference type="Proteomes" id="UP000186955"/>
    </source>
</evidence>
<dbReference type="Gene3D" id="3.30.465.10">
    <property type="match status" value="2"/>
</dbReference>
<evidence type="ECO:0000256" key="2">
    <source>
        <dbReference type="ARBA" id="ARBA00023002"/>
    </source>
</evidence>
<feature type="chain" id="PRO_5012615008" description="FAD-binding PCMH-type domain-containing protein" evidence="3">
    <location>
        <begin position="17"/>
        <end position="591"/>
    </location>
</feature>
<feature type="domain" description="FAD-binding PCMH-type" evidence="4">
    <location>
        <begin position="116"/>
        <end position="300"/>
    </location>
</feature>
<dbReference type="PROSITE" id="PS51387">
    <property type="entry name" value="FAD_PCMH"/>
    <property type="match status" value="1"/>
</dbReference>
<dbReference type="STRING" id="1316194.A0A1Q5TEP1"/>
<gene>
    <name evidence="5" type="ORF">PENSUB_8960</name>
</gene>
<name>A0A1Q5TEP1_9EURO</name>
<evidence type="ECO:0000256" key="3">
    <source>
        <dbReference type="SAM" id="SignalP"/>
    </source>
</evidence>
<keyword evidence="2" id="KW-0560">Oxidoreductase</keyword>
<keyword evidence="6" id="KW-1185">Reference proteome</keyword>
<evidence type="ECO:0000259" key="4">
    <source>
        <dbReference type="PROSITE" id="PS51387"/>
    </source>
</evidence>
<dbReference type="GO" id="GO:0016491">
    <property type="term" value="F:oxidoreductase activity"/>
    <property type="evidence" value="ECO:0007669"/>
    <property type="project" value="UniProtKB-KW"/>
</dbReference>
<dbReference type="InterPro" id="IPR006094">
    <property type="entry name" value="Oxid_FAD_bind_N"/>
</dbReference>
<evidence type="ECO:0000256" key="1">
    <source>
        <dbReference type="ARBA" id="ARBA00005466"/>
    </source>
</evidence>
<dbReference type="PANTHER" id="PTHR13878">
    <property type="entry name" value="GULONOLACTONE OXIDASE"/>
    <property type="match status" value="1"/>
</dbReference>
<organism evidence="5 6">
    <name type="scientific">Penicillium subrubescens</name>
    <dbReference type="NCBI Taxonomy" id="1316194"/>
    <lineage>
        <taxon>Eukaryota</taxon>
        <taxon>Fungi</taxon>
        <taxon>Dikarya</taxon>
        <taxon>Ascomycota</taxon>
        <taxon>Pezizomycotina</taxon>
        <taxon>Eurotiomycetes</taxon>
        <taxon>Eurotiomycetidae</taxon>
        <taxon>Eurotiales</taxon>
        <taxon>Aspergillaceae</taxon>
        <taxon>Penicillium</taxon>
    </lineage>
</organism>
<dbReference type="InterPro" id="IPR012951">
    <property type="entry name" value="BBE"/>
</dbReference>
<evidence type="ECO:0000313" key="5">
    <source>
        <dbReference type="EMBL" id="OKO98709.1"/>
    </source>
</evidence>
<dbReference type="InterPro" id="IPR036318">
    <property type="entry name" value="FAD-bd_PCMH-like_sf"/>
</dbReference>
<reference evidence="5 6" key="1">
    <citation type="submission" date="2016-10" db="EMBL/GenBank/DDBJ databases">
        <title>Genome sequence of the ascomycete fungus Penicillium subrubescens.</title>
        <authorList>
            <person name="De Vries R.P."/>
            <person name="Peng M."/>
            <person name="Dilokpimol A."/>
            <person name="Hilden K."/>
            <person name="Makela M.R."/>
            <person name="Grigoriev I."/>
            <person name="Riley R."/>
            <person name="Granchi Z."/>
        </authorList>
    </citation>
    <scope>NUCLEOTIDE SEQUENCE [LARGE SCALE GENOMIC DNA]</scope>
    <source>
        <strain evidence="5 6">CBS 132785</strain>
    </source>
</reference>
<dbReference type="OrthoDB" id="9983560at2759"/>
<dbReference type="Pfam" id="PF01565">
    <property type="entry name" value="FAD_binding_4"/>
    <property type="match status" value="1"/>
</dbReference>
<keyword evidence="3" id="KW-0732">Signal</keyword>
<proteinExistence type="inferred from homology"/>
<dbReference type="GO" id="GO:0071949">
    <property type="term" value="F:FAD binding"/>
    <property type="evidence" value="ECO:0007669"/>
    <property type="project" value="InterPro"/>
</dbReference>
<dbReference type="InterPro" id="IPR050432">
    <property type="entry name" value="FAD-linked_Oxidoreductases_BP"/>
</dbReference>
<dbReference type="EMBL" id="MNBE01000666">
    <property type="protein sequence ID" value="OKO98709.1"/>
    <property type="molecule type" value="Genomic_DNA"/>
</dbReference>
<feature type="signal peptide" evidence="3">
    <location>
        <begin position="1"/>
        <end position="16"/>
    </location>
</feature>